<organism evidence="8 9">
    <name type="scientific">Actinomadura barringtoniae</name>
    <dbReference type="NCBI Taxonomy" id="1427535"/>
    <lineage>
        <taxon>Bacteria</taxon>
        <taxon>Bacillati</taxon>
        <taxon>Actinomycetota</taxon>
        <taxon>Actinomycetes</taxon>
        <taxon>Streptosporangiales</taxon>
        <taxon>Thermomonosporaceae</taxon>
        <taxon>Actinomadura</taxon>
    </lineage>
</organism>
<accession>A0A939PDW3</accession>
<evidence type="ECO:0000259" key="6">
    <source>
        <dbReference type="Pfam" id="PF02775"/>
    </source>
</evidence>
<sequence>MPRMTAARAAVEILKREGVTNAFGVPGAAINPFYAALKASGGIDHTLARHVEGASHMAEGYTRTTAGNIGVCIGTSGPAGTDMITGLYSAIADSIPILCITGQAPTAKLHKEDFQAVDIASIAAPVTKKATTVLEAAQVPGVFQEAFHLMRSGRPGPVLIDLPIDVQQTEIEFDPDTYEPLPVYKPAATRAQIEKAISFLLESERPLIVAGGGIINADASDLLVEFAELTGTPVVPTLMGWGAIPDDHDLNAGMVGQQTGHRYGNATFLESDFVLGIGNRWANRHTGYKLDVYTQGRTFVHVDIEPTQIGKMFPPDYGIVSDAKAALELFVEVAKELKEAGRLPDRSAWIESHLERKGTLLRRTHFDNVPMKPQRVYEEMNRAFGPETRYVTTIGLSQIAGAQMLHVYRPRHWINCGQAGPLGWTIPAALGVAKADPDASIVALSGDYDFQFMIEELAVGAQHRIPYVHVLVNNAYLGLIRQAQIGLDIDFQVNLEFENQNSPDLGVYGVDHVKVVEGLGCKAIRVTEPDKLLPAFEEAKKLAAQHRVPVVVEAILERITNISMSPTADISEVKEFEELATDPAHAPTAIRQLV</sequence>
<dbReference type="PANTHER" id="PTHR18968">
    <property type="entry name" value="THIAMINE PYROPHOSPHATE ENZYMES"/>
    <property type="match status" value="1"/>
</dbReference>
<keyword evidence="8" id="KW-0456">Lyase</keyword>
<dbReference type="GO" id="GO:0003984">
    <property type="term" value="F:acetolactate synthase activity"/>
    <property type="evidence" value="ECO:0007669"/>
    <property type="project" value="UniProtKB-EC"/>
</dbReference>
<keyword evidence="2 4" id="KW-0786">Thiamine pyrophosphate</keyword>
<dbReference type="RefSeq" id="WP_208258309.1">
    <property type="nucleotide sequence ID" value="NZ_JAGEOJ010000010.1"/>
</dbReference>
<dbReference type="Proteomes" id="UP000669179">
    <property type="component" value="Unassembled WGS sequence"/>
</dbReference>
<dbReference type="GO" id="GO:0009097">
    <property type="term" value="P:isoleucine biosynthetic process"/>
    <property type="evidence" value="ECO:0007669"/>
    <property type="project" value="TreeGrafter"/>
</dbReference>
<dbReference type="GO" id="GO:0009436">
    <property type="term" value="P:glyoxylate catabolic process"/>
    <property type="evidence" value="ECO:0007669"/>
    <property type="project" value="InterPro"/>
</dbReference>
<name>A0A939PDW3_9ACTN</name>
<comment type="catalytic activity">
    <reaction evidence="3">
        <text>2 pyruvate + H(+) = (2S)-2-acetolactate + CO2</text>
        <dbReference type="Rhea" id="RHEA:25249"/>
        <dbReference type="ChEBI" id="CHEBI:15361"/>
        <dbReference type="ChEBI" id="CHEBI:15378"/>
        <dbReference type="ChEBI" id="CHEBI:16526"/>
        <dbReference type="ChEBI" id="CHEBI:58476"/>
        <dbReference type="EC" id="2.2.1.6"/>
    </reaction>
</comment>
<proteinExistence type="inferred from homology"/>
<dbReference type="EC" id="4.1.1.47" evidence="8"/>
<evidence type="ECO:0000256" key="2">
    <source>
        <dbReference type="ARBA" id="ARBA00023052"/>
    </source>
</evidence>
<dbReference type="InterPro" id="IPR029035">
    <property type="entry name" value="DHS-like_NAD/FAD-binding_dom"/>
</dbReference>
<protein>
    <submittedName>
        <fullName evidence="8">Glyoxylate carboligase</fullName>
        <ecNumber evidence="8">4.1.1.47</ecNumber>
    </submittedName>
</protein>
<dbReference type="SUPFAM" id="SSF52467">
    <property type="entry name" value="DHS-like NAD/FAD-binding domain"/>
    <property type="match status" value="1"/>
</dbReference>
<dbReference type="Gene3D" id="3.40.50.970">
    <property type="match status" value="2"/>
</dbReference>
<dbReference type="GO" id="GO:0005948">
    <property type="term" value="C:acetolactate synthase complex"/>
    <property type="evidence" value="ECO:0007669"/>
    <property type="project" value="TreeGrafter"/>
</dbReference>
<dbReference type="SUPFAM" id="SSF52518">
    <property type="entry name" value="Thiamin diphosphate-binding fold (THDP-binding)"/>
    <property type="match status" value="2"/>
</dbReference>
<evidence type="ECO:0000256" key="1">
    <source>
        <dbReference type="ARBA" id="ARBA00007812"/>
    </source>
</evidence>
<reference evidence="8" key="1">
    <citation type="submission" date="2021-03" db="EMBL/GenBank/DDBJ databases">
        <authorList>
            <person name="Kanchanasin P."/>
            <person name="Saeng-In P."/>
            <person name="Phongsopitanun W."/>
            <person name="Yuki M."/>
            <person name="Kudo T."/>
            <person name="Ohkuma M."/>
            <person name="Tanasupawat S."/>
        </authorList>
    </citation>
    <scope>NUCLEOTIDE SEQUENCE</scope>
    <source>
        <strain evidence="8">GKU 128</strain>
    </source>
</reference>
<dbReference type="GO" id="GO:0009028">
    <property type="term" value="F:tartronate-semialdehyde synthase activity"/>
    <property type="evidence" value="ECO:0007669"/>
    <property type="project" value="UniProtKB-EC"/>
</dbReference>
<comment type="similarity">
    <text evidence="1 4">Belongs to the TPP enzyme family.</text>
</comment>
<dbReference type="EMBL" id="JAGEOJ010000010">
    <property type="protein sequence ID" value="MBO2450437.1"/>
    <property type="molecule type" value="Genomic_DNA"/>
</dbReference>
<dbReference type="CDD" id="cd07035">
    <property type="entry name" value="TPP_PYR_POX_like"/>
    <property type="match status" value="1"/>
</dbReference>
<evidence type="ECO:0000259" key="7">
    <source>
        <dbReference type="Pfam" id="PF02776"/>
    </source>
</evidence>
<evidence type="ECO:0000259" key="5">
    <source>
        <dbReference type="Pfam" id="PF00205"/>
    </source>
</evidence>
<gene>
    <name evidence="8" type="primary">gcl</name>
    <name evidence="8" type="ORF">J4573_25265</name>
</gene>
<dbReference type="GO" id="GO:0000287">
    <property type="term" value="F:magnesium ion binding"/>
    <property type="evidence" value="ECO:0007669"/>
    <property type="project" value="InterPro"/>
</dbReference>
<dbReference type="InterPro" id="IPR029061">
    <property type="entry name" value="THDP-binding"/>
</dbReference>
<feature type="domain" description="Thiamine pyrophosphate enzyme N-terminal TPP-binding" evidence="7">
    <location>
        <begin position="4"/>
        <end position="121"/>
    </location>
</feature>
<dbReference type="NCBIfam" id="TIGR01504">
    <property type="entry name" value="glyox_carbo_lig"/>
    <property type="match status" value="1"/>
</dbReference>
<evidence type="ECO:0000256" key="3">
    <source>
        <dbReference type="ARBA" id="ARBA00048670"/>
    </source>
</evidence>
<dbReference type="InterPro" id="IPR006397">
    <property type="entry name" value="Glyox_carbo_lig"/>
</dbReference>
<dbReference type="NCBIfam" id="NF008431">
    <property type="entry name" value="PRK11269.1"/>
    <property type="match status" value="1"/>
</dbReference>
<dbReference type="FunFam" id="3.40.50.1220:FF:000008">
    <property type="entry name" value="Acetolactate synthase"/>
    <property type="match status" value="1"/>
</dbReference>
<dbReference type="Pfam" id="PF02775">
    <property type="entry name" value="TPP_enzyme_C"/>
    <property type="match status" value="1"/>
</dbReference>
<feature type="domain" description="Thiamine pyrophosphate enzyme TPP-binding" evidence="6">
    <location>
        <begin position="394"/>
        <end position="553"/>
    </location>
</feature>
<dbReference type="Pfam" id="PF00205">
    <property type="entry name" value="TPP_enzyme_M"/>
    <property type="match status" value="1"/>
</dbReference>
<dbReference type="InterPro" id="IPR012000">
    <property type="entry name" value="Thiamin_PyroP_enz_cen_dom"/>
</dbReference>
<dbReference type="GO" id="GO:0009099">
    <property type="term" value="P:L-valine biosynthetic process"/>
    <property type="evidence" value="ECO:0007669"/>
    <property type="project" value="TreeGrafter"/>
</dbReference>
<evidence type="ECO:0000256" key="4">
    <source>
        <dbReference type="RuleBase" id="RU362132"/>
    </source>
</evidence>
<dbReference type="Gene3D" id="3.40.50.1220">
    <property type="entry name" value="TPP-binding domain"/>
    <property type="match status" value="1"/>
</dbReference>
<comment type="caution">
    <text evidence="8">The sequence shown here is derived from an EMBL/GenBank/DDBJ whole genome shotgun (WGS) entry which is preliminary data.</text>
</comment>
<evidence type="ECO:0000313" key="8">
    <source>
        <dbReference type="EMBL" id="MBO2450437.1"/>
    </source>
</evidence>
<dbReference type="GO" id="GO:0050660">
    <property type="term" value="F:flavin adenine dinucleotide binding"/>
    <property type="evidence" value="ECO:0007669"/>
    <property type="project" value="TreeGrafter"/>
</dbReference>
<dbReference type="InterPro" id="IPR012001">
    <property type="entry name" value="Thiamin_PyroP_enz_TPP-bd_dom"/>
</dbReference>
<feature type="domain" description="Thiamine pyrophosphate enzyme central" evidence="5">
    <location>
        <begin position="193"/>
        <end position="328"/>
    </location>
</feature>
<dbReference type="PANTHER" id="PTHR18968:SF14">
    <property type="entry name" value="GLYOXYLATE CARBOLIGASE"/>
    <property type="match status" value="1"/>
</dbReference>
<dbReference type="AlphaFoldDB" id="A0A939PDW3"/>
<dbReference type="InterPro" id="IPR045229">
    <property type="entry name" value="TPP_enz"/>
</dbReference>
<keyword evidence="9" id="KW-1185">Reference proteome</keyword>
<dbReference type="Pfam" id="PF02776">
    <property type="entry name" value="TPP_enzyme_N"/>
    <property type="match status" value="1"/>
</dbReference>
<dbReference type="GO" id="GO:0030976">
    <property type="term" value="F:thiamine pyrophosphate binding"/>
    <property type="evidence" value="ECO:0007669"/>
    <property type="project" value="InterPro"/>
</dbReference>
<dbReference type="InterPro" id="IPR011766">
    <property type="entry name" value="TPP_enzyme_TPP-bd"/>
</dbReference>
<evidence type="ECO:0000313" key="9">
    <source>
        <dbReference type="Proteomes" id="UP000669179"/>
    </source>
</evidence>
<dbReference type="FunFam" id="3.40.50.970:FF:000007">
    <property type="entry name" value="Acetolactate synthase"/>
    <property type="match status" value="1"/>
</dbReference>